<dbReference type="RefSeq" id="WP_175327476.1">
    <property type="nucleotide sequence ID" value="NZ_BMOI01000017.1"/>
</dbReference>
<dbReference type="SUPFAM" id="SSF50370">
    <property type="entry name" value="Ricin B-like lectins"/>
    <property type="match status" value="1"/>
</dbReference>
<dbReference type="InterPro" id="IPR000772">
    <property type="entry name" value="Ricin_B_lectin"/>
</dbReference>
<dbReference type="InterPro" id="IPR009091">
    <property type="entry name" value="RCC1/BLIP-II"/>
</dbReference>
<sequence length="594" mass="61326">MSANQQSWATANNVTTHPTYTVTRTIDGKNPTTVYTGGQTTTTDSYSSTVTGSIPSSFSAGADSAGNIQSDGSVWTWGTGQSGSLGVATDYAPNPVKVTIPGGRSAVELTYSFDAATVLAADGTVWFWGGMRQNSDCSGTMSNVNTPTQVQTPAGKTIVSVSPSDRCAILQLASDGTLWTTPFRGSPTQVVLPGNRRVTQLTKGAMVLASDGTVWAWDSNSTGQTGNGSTSGYYSSNSPVQAILPAGTYATRVASYGANAAFLLNNNTIWTVGTNNVGQLGAGLSNTGSYGYSQQFKVPSDKTWVDVRVGSANIAALASDGSIYIAGQGNTGVLGNGSQSSTNVPVAAKNPGSVQFKSFDLGDSSVYAADQNSNYFGWGINVNSNSQALFGNNNNPSGAIYYYPYLAATNQQYTKGKAPQFCFNGGAANSAGYCLPPGNVSYQVSYTYGPWSAASQSVSSLASVTQTGSAVIGGPGGSNLCLTIQGNGAAQGTAVVLAACDSSSVGQKWTTWSDGSFRANGKCLDMKGDTPGTVVQRWDCNGLSYQWWVPRDDGSMYNPSSGLCLADPSGTAATGVQQQIAKCDGSASQKWKIS</sequence>
<dbReference type="SUPFAM" id="SSF50985">
    <property type="entry name" value="RCC1/BLIP-II"/>
    <property type="match status" value="2"/>
</dbReference>
<dbReference type="InterPro" id="IPR000408">
    <property type="entry name" value="Reg_chr_condens"/>
</dbReference>
<feature type="domain" description="Ricin B lectin" evidence="2">
    <location>
        <begin position="467"/>
        <end position="594"/>
    </location>
</feature>
<dbReference type="PRINTS" id="PR00633">
    <property type="entry name" value="RCCNDNSATION"/>
</dbReference>
<dbReference type="Pfam" id="PF00652">
    <property type="entry name" value="Ricin_B_lectin"/>
    <property type="match status" value="1"/>
</dbReference>
<keyword evidence="4" id="KW-1185">Reference proteome</keyword>
<dbReference type="Pfam" id="PF00415">
    <property type="entry name" value="RCC1"/>
    <property type="match status" value="2"/>
</dbReference>
<dbReference type="Proteomes" id="UP000746584">
    <property type="component" value="Unassembled WGS sequence"/>
</dbReference>
<dbReference type="PROSITE" id="PS50231">
    <property type="entry name" value="RICIN_B_LECTIN"/>
    <property type="match status" value="1"/>
</dbReference>
<dbReference type="EMBL" id="JAFBCG010000001">
    <property type="protein sequence ID" value="MBM7803394.1"/>
    <property type="molecule type" value="Genomic_DNA"/>
</dbReference>
<dbReference type="PANTHER" id="PTHR45982">
    <property type="entry name" value="REGULATOR OF CHROMOSOME CONDENSATION"/>
    <property type="match status" value="1"/>
</dbReference>
<dbReference type="PROSITE" id="PS50012">
    <property type="entry name" value="RCC1_3"/>
    <property type="match status" value="1"/>
</dbReference>
<proteinExistence type="predicted"/>
<accession>A0ABS2RWJ0</accession>
<feature type="region of interest" description="Disordered" evidence="1">
    <location>
        <begin position="22"/>
        <end position="49"/>
    </location>
</feature>
<dbReference type="Gene3D" id="2.80.10.50">
    <property type="match status" value="1"/>
</dbReference>
<dbReference type="InterPro" id="IPR035992">
    <property type="entry name" value="Ricin_B-like_lectins"/>
</dbReference>
<evidence type="ECO:0000313" key="3">
    <source>
        <dbReference type="EMBL" id="MBM7803394.1"/>
    </source>
</evidence>
<evidence type="ECO:0000259" key="2">
    <source>
        <dbReference type="SMART" id="SM00458"/>
    </source>
</evidence>
<gene>
    <name evidence="3" type="ORF">JOE58_002645</name>
</gene>
<evidence type="ECO:0000256" key="1">
    <source>
        <dbReference type="SAM" id="MobiDB-lite"/>
    </source>
</evidence>
<dbReference type="InterPro" id="IPR051553">
    <property type="entry name" value="Ran_GTPase-activating"/>
</dbReference>
<evidence type="ECO:0000313" key="4">
    <source>
        <dbReference type="Proteomes" id="UP000746584"/>
    </source>
</evidence>
<dbReference type="SMART" id="SM00458">
    <property type="entry name" value="RICIN"/>
    <property type="match status" value="1"/>
</dbReference>
<name>A0ABS2RWJ0_9MICO</name>
<feature type="compositionally biased region" description="Low complexity" evidence="1">
    <location>
        <begin position="32"/>
        <end position="49"/>
    </location>
</feature>
<dbReference type="PANTHER" id="PTHR45982:SF1">
    <property type="entry name" value="REGULATOR OF CHROMOSOME CONDENSATION"/>
    <property type="match status" value="1"/>
</dbReference>
<organism evidence="3 4">
    <name type="scientific">Curtobacterium luteum</name>
    <dbReference type="NCBI Taxonomy" id="33881"/>
    <lineage>
        <taxon>Bacteria</taxon>
        <taxon>Bacillati</taxon>
        <taxon>Actinomycetota</taxon>
        <taxon>Actinomycetes</taxon>
        <taxon>Micrococcales</taxon>
        <taxon>Microbacteriaceae</taxon>
        <taxon>Curtobacterium</taxon>
    </lineage>
</organism>
<protein>
    <submittedName>
        <fullName evidence="3">Alpha-tubulin suppressor-like RCC1 family protein</fullName>
    </submittedName>
</protein>
<dbReference type="Gene3D" id="2.130.10.30">
    <property type="entry name" value="Regulator of chromosome condensation 1/beta-lactamase-inhibitor protein II"/>
    <property type="match status" value="2"/>
</dbReference>
<comment type="caution">
    <text evidence="3">The sequence shown here is derived from an EMBL/GenBank/DDBJ whole genome shotgun (WGS) entry which is preliminary data.</text>
</comment>
<reference evidence="3 4" key="1">
    <citation type="submission" date="2021-01" db="EMBL/GenBank/DDBJ databases">
        <title>Sequencing the genomes of 1000 actinobacteria strains.</title>
        <authorList>
            <person name="Klenk H.-P."/>
        </authorList>
    </citation>
    <scope>NUCLEOTIDE SEQUENCE [LARGE SCALE GENOMIC DNA]</scope>
    <source>
        <strain evidence="3 4">DSM 20542</strain>
    </source>
</reference>